<keyword evidence="2" id="KW-1185">Reference proteome</keyword>
<sequence>MNQVQHRPATEEPLRGDPVNASETSILALEFTVYYSMFGCVVTLVFPYQPSYVTFLGTTAL</sequence>
<dbReference type="Proteomes" id="UP000241818">
    <property type="component" value="Unassembled WGS sequence"/>
</dbReference>
<name>A0A2T3BE65_AMORE</name>
<dbReference type="RefSeq" id="XP_024725187.1">
    <property type="nucleotide sequence ID" value="XM_024863302.1"/>
</dbReference>
<dbReference type="GeneID" id="36571383"/>
<reference evidence="1 2" key="1">
    <citation type="journal article" date="2018" name="New Phytol.">
        <title>Comparative genomics and transcriptomics depict ericoid mycorrhizal fungi as versatile saprotrophs and plant mutualists.</title>
        <authorList>
            <person name="Martino E."/>
            <person name="Morin E."/>
            <person name="Grelet G.A."/>
            <person name="Kuo A."/>
            <person name="Kohler A."/>
            <person name="Daghino S."/>
            <person name="Barry K.W."/>
            <person name="Cichocki N."/>
            <person name="Clum A."/>
            <person name="Dockter R.B."/>
            <person name="Hainaut M."/>
            <person name="Kuo R.C."/>
            <person name="LaButti K."/>
            <person name="Lindahl B.D."/>
            <person name="Lindquist E.A."/>
            <person name="Lipzen A."/>
            <person name="Khouja H.R."/>
            <person name="Magnuson J."/>
            <person name="Murat C."/>
            <person name="Ohm R.A."/>
            <person name="Singer S.W."/>
            <person name="Spatafora J.W."/>
            <person name="Wang M."/>
            <person name="Veneault-Fourrey C."/>
            <person name="Henrissat B."/>
            <person name="Grigoriev I.V."/>
            <person name="Martin F.M."/>
            <person name="Perotto S."/>
        </authorList>
    </citation>
    <scope>NUCLEOTIDE SEQUENCE [LARGE SCALE GENOMIC DNA]</scope>
    <source>
        <strain evidence="1 2">ATCC 22711</strain>
    </source>
</reference>
<evidence type="ECO:0000313" key="1">
    <source>
        <dbReference type="EMBL" id="PSS27662.1"/>
    </source>
</evidence>
<dbReference type="AlphaFoldDB" id="A0A2T3BE65"/>
<evidence type="ECO:0000313" key="2">
    <source>
        <dbReference type="Proteomes" id="UP000241818"/>
    </source>
</evidence>
<accession>A0A2T3BE65</accession>
<dbReference type="InParanoid" id="A0A2T3BE65"/>
<organism evidence="1 2">
    <name type="scientific">Amorphotheca resinae ATCC 22711</name>
    <dbReference type="NCBI Taxonomy" id="857342"/>
    <lineage>
        <taxon>Eukaryota</taxon>
        <taxon>Fungi</taxon>
        <taxon>Dikarya</taxon>
        <taxon>Ascomycota</taxon>
        <taxon>Pezizomycotina</taxon>
        <taxon>Leotiomycetes</taxon>
        <taxon>Helotiales</taxon>
        <taxon>Amorphothecaceae</taxon>
        <taxon>Amorphotheca</taxon>
    </lineage>
</organism>
<dbReference type="EMBL" id="KZ679006">
    <property type="protein sequence ID" value="PSS27662.1"/>
    <property type="molecule type" value="Genomic_DNA"/>
</dbReference>
<protein>
    <submittedName>
        <fullName evidence="1">Uncharacterized protein</fullName>
    </submittedName>
</protein>
<gene>
    <name evidence="1" type="ORF">M430DRAFT_156803</name>
</gene>
<proteinExistence type="predicted"/>